<dbReference type="InterPro" id="IPR011059">
    <property type="entry name" value="Metal-dep_hydrolase_composite"/>
</dbReference>
<evidence type="ECO:0000256" key="3">
    <source>
        <dbReference type="ARBA" id="ARBA00012756"/>
    </source>
</evidence>
<dbReference type="FunFam" id="2.70.98.10:FF:000017">
    <property type="entry name" value="Glycoside hydrolase family 2 protein"/>
    <property type="match status" value="1"/>
</dbReference>
<evidence type="ECO:0000313" key="9">
    <source>
        <dbReference type="EMBL" id="KAF9591655.1"/>
    </source>
</evidence>
<proteinExistence type="inferred from homology"/>
<dbReference type="InterPro" id="IPR032466">
    <property type="entry name" value="Metal_Hydrolase"/>
</dbReference>
<evidence type="ECO:0000313" key="10">
    <source>
        <dbReference type="Proteomes" id="UP000631114"/>
    </source>
</evidence>
<dbReference type="SUPFAM" id="SSF74650">
    <property type="entry name" value="Galactose mutarotase-like"/>
    <property type="match status" value="1"/>
</dbReference>
<dbReference type="Gene3D" id="2.60.40.10">
    <property type="entry name" value="Immunoglobulins"/>
    <property type="match status" value="2"/>
</dbReference>
<dbReference type="PROSITE" id="PS00608">
    <property type="entry name" value="GLYCOSYL_HYDROL_F2_2"/>
    <property type="match status" value="1"/>
</dbReference>
<dbReference type="InterPro" id="IPR017853">
    <property type="entry name" value="GH"/>
</dbReference>
<dbReference type="SUPFAM" id="SSF51556">
    <property type="entry name" value="Metallo-dependent hydrolases"/>
    <property type="match status" value="1"/>
</dbReference>
<evidence type="ECO:0000256" key="5">
    <source>
        <dbReference type="ARBA" id="ARBA00023295"/>
    </source>
</evidence>
<dbReference type="OrthoDB" id="408320at2759"/>
<dbReference type="FunFam" id="3.20.20.80:FF:000018">
    <property type="entry name" value="Beta-galactosidase"/>
    <property type="match status" value="1"/>
</dbReference>
<dbReference type="SUPFAM" id="SSF51445">
    <property type="entry name" value="(Trans)glycosidases"/>
    <property type="match status" value="1"/>
</dbReference>
<dbReference type="InterPro" id="IPR011013">
    <property type="entry name" value="Gal_mutarotase_sf_dom"/>
</dbReference>
<dbReference type="EC" id="3.2.1.23" evidence="3"/>
<evidence type="ECO:0000259" key="8">
    <source>
        <dbReference type="SMART" id="SM01038"/>
    </source>
</evidence>
<dbReference type="Pfam" id="PF00703">
    <property type="entry name" value="Glyco_hydro_2"/>
    <property type="match status" value="1"/>
</dbReference>
<dbReference type="InterPro" id="IPR023232">
    <property type="entry name" value="Glyco_hydro_2_AS"/>
</dbReference>
<dbReference type="GO" id="GO:0016810">
    <property type="term" value="F:hydrolase activity, acting on carbon-nitrogen (but not peptide) bonds"/>
    <property type="evidence" value="ECO:0007669"/>
    <property type="project" value="InterPro"/>
</dbReference>
<dbReference type="PANTHER" id="PTHR46323">
    <property type="entry name" value="BETA-GALACTOSIDASE"/>
    <property type="match status" value="1"/>
</dbReference>
<evidence type="ECO:0000256" key="4">
    <source>
        <dbReference type="ARBA" id="ARBA00022801"/>
    </source>
</evidence>
<dbReference type="Gene3D" id="2.70.98.10">
    <property type="match status" value="1"/>
</dbReference>
<dbReference type="InterPro" id="IPR006101">
    <property type="entry name" value="Glyco_hydro_2"/>
</dbReference>
<dbReference type="InterPro" id="IPR004199">
    <property type="entry name" value="B-gal_small/dom_5"/>
</dbReference>
<keyword evidence="10" id="KW-1185">Reference proteome</keyword>
<dbReference type="InterPro" id="IPR014718">
    <property type="entry name" value="GH-type_carb-bd"/>
</dbReference>
<dbReference type="PROSITE" id="PS00719">
    <property type="entry name" value="GLYCOSYL_HYDROL_F2_1"/>
    <property type="match status" value="1"/>
</dbReference>
<evidence type="ECO:0000256" key="1">
    <source>
        <dbReference type="ARBA" id="ARBA00001412"/>
    </source>
</evidence>
<dbReference type="Pfam" id="PF02836">
    <property type="entry name" value="Glyco_hydro_2_C"/>
    <property type="match status" value="1"/>
</dbReference>
<dbReference type="InterPro" id="IPR013783">
    <property type="entry name" value="Ig-like_fold"/>
</dbReference>
<dbReference type="InterPro" id="IPR033932">
    <property type="entry name" value="YtcJ-like"/>
</dbReference>
<name>A0A835LEG8_9MAGN</name>
<dbReference type="Pfam" id="PF02837">
    <property type="entry name" value="Glyco_hydro_2_N"/>
    <property type="match status" value="1"/>
</dbReference>
<feature type="domain" description="Beta galactosidase small chain/" evidence="8">
    <location>
        <begin position="802"/>
        <end position="1088"/>
    </location>
</feature>
<dbReference type="Proteomes" id="UP000631114">
    <property type="component" value="Unassembled WGS sequence"/>
</dbReference>
<dbReference type="InterPro" id="IPR032312">
    <property type="entry name" value="LacZ_4"/>
</dbReference>
<dbReference type="GO" id="GO:0004565">
    <property type="term" value="F:beta-galactosidase activity"/>
    <property type="evidence" value="ECO:0007669"/>
    <property type="project" value="UniProtKB-EC"/>
</dbReference>
<dbReference type="PRINTS" id="PR00132">
    <property type="entry name" value="GLHYDRLASE2"/>
</dbReference>
<comment type="similarity">
    <text evidence="2 7">Belongs to the glycosyl hydrolase 2 family.</text>
</comment>
<comment type="catalytic activity">
    <reaction evidence="1">
        <text>Hydrolysis of terminal non-reducing beta-D-galactose residues in beta-D-galactosides.</text>
        <dbReference type="EC" id="3.2.1.23"/>
    </reaction>
</comment>
<accession>A0A835LEG8</accession>
<dbReference type="FunFam" id="3.10.310.70:FF:000002">
    <property type="entry name" value="LAF3/LAF3 ISF1/LAF3 ISF2"/>
    <property type="match status" value="1"/>
</dbReference>
<dbReference type="Gene3D" id="2.60.120.260">
    <property type="entry name" value="Galactose-binding domain-like"/>
    <property type="match status" value="1"/>
</dbReference>
<dbReference type="Gene3D" id="3.10.310.70">
    <property type="match status" value="1"/>
</dbReference>
<reference evidence="9 10" key="1">
    <citation type="submission" date="2020-10" db="EMBL/GenBank/DDBJ databases">
        <title>The Coptis chinensis genome and diversification of protoberbering-type alkaloids.</title>
        <authorList>
            <person name="Wang B."/>
            <person name="Shu S."/>
            <person name="Song C."/>
            <person name="Liu Y."/>
        </authorList>
    </citation>
    <scope>NUCLEOTIDE SEQUENCE [LARGE SCALE GENOMIC DNA]</scope>
    <source>
        <strain evidence="9">HL-2020</strain>
        <tissue evidence="9">Leaf</tissue>
    </source>
</reference>
<dbReference type="Gene3D" id="3.20.20.140">
    <property type="entry name" value="Metal-dependent hydrolases"/>
    <property type="match status" value="1"/>
</dbReference>
<dbReference type="GO" id="GO:0005990">
    <property type="term" value="P:lactose catabolic process"/>
    <property type="evidence" value="ECO:0007669"/>
    <property type="project" value="TreeGrafter"/>
</dbReference>
<dbReference type="InterPro" id="IPR036156">
    <property type="entry name" value="Beta-gal/glucu_dom_sf"/>
</dbReference>
<dbReference type="InterPro" id="IPR050347">
    <property type="entry name" value="Bact_Beta-galactosidase"/>
</dbReference>
<organism evidence="9 10">
    <name type="scientific">Coptis chinensis</name>
    <dbReference type="NCBI Taxonomy" id="261450"/>
    <lineage>
        <taxon>Eukaryota</taxon>
        <taxon>Viridiplantae</taxon>
        <taxon>Streptophyta</taxon>
        <taxon>Embryophyta</taxon>
        <taxon>Tracheophyta</taxon>
        <taxon>Spermatophyta</taxon>
        <taxon>Magnoliopsida</taxon>
        <taxon>Ranunculales</taxon>
        <taxon>Ranunculaceae</taxon>
        <taxon>Coptidoideae</taxon>
        <taxon>Coptis</taxon>
    </lineage>
</organism>
<dbReference type="GO" id="GO:0009341">
    <property type="term" value="C:beta-galactosidase complex"/>
    <property type="evidence" value="ECO:0007669"/>
    <property type="project" value="InterPro"/>
</dbReference>
<dbReference type="InterPro" id="IPR008979">
    <property type="entry name" value="Galactose-bd-like_sf"/>
</dbReference>
<dbReference type="PANTHER" id="PTHR46323:SF2">
    <property type="entry name" value="BETA-GALACTOSIDASE"/>
    <property type="match status" value="1"/>
</dbReference>
<dbReference type="InterPro" id="IPR006102">
    <property type="entry name" value="Ig-like_GH2"/>
</dbReference>
<comment type="caution">
    <text evidence="9">The sequence shown here is derived from an EMBL/GenBank/DDBJ whole genome shotgun (WGS) entry which is preliminary data.</text>
</comment>
<dbReference type="SUPFAM" id="SSF49303">
    <property type="entry name" value="beta-Galactosidase/glucuronidase domain"/>
    <property type="match status" value="2"/>
</dbReference>
<dbReference type="Gene3D" id="3.20.20.80">
    <property type="entry name" value="Glycosidases"/>
    <property type="match status" value="1"/>
</dbReference>
<dbReference type="Pfam" id="PF02929">
    <property type="entry name" value="Bgal_small_N"/>
    <property type="match status" value="1"/>
</dbReference>
<gene>
    <name evidence="9" type="ORF">IFM89_005236</name>
</gene>
<evidence type="ECO:0000256" key="7">
    <source>
        <dbReference type="RuleBase" id="RU361154"/>
    </source>
</evidence>
<dbReference type="SUPFAM" id="SSF51338">
    <property type="entry name" value="Composite domain of metallo-dependent hydrolases"/>
    <property type="match status" value="1"/>
</dbReference>
<dbReference type="Pfam" id="PF16353">
    <property type="entry name" value="LacZ_4"/>
    <property type="match status" value="1"/>
</dbReference>
<keyword evidence="5 7" id="KW-0326">Glycosidase</keyword>
<sequence length="1651" mass="184141">MAGLSVMSSGQVIGLSDSSNNGYYKVYEDPTFIKWRKRDAHVPLRCHDTVEGSLKYWYDRSKVNYLVANTAVWNDDAVSEALDCAVFWVKGLPYVKSLSGYWKFFLAPSPGNVPENFHDNTFDDLAWENLPVPSNWQMHGFDRPIYTNSDYPFPLDPPKVPAENPTGCYRTYFDIPKEWEGRRILLHFEAVDSAFYAWVSQDSRLPAEFEITDFCHPCDSEKRNVLAVQVYRWSDGSYLEDQDHWWLSGIHRDVLVLAKPQVFIADYFFKSSLGENFSYADIEVEVNIDVPKGTARDSLLSNFSIEATVYDTGKCFDCGGNVDIFSCDATDLKFCSVPEHGYILRGRLEMPKLWSAEKPYLYTLIIILKDASGQLVDCESCQVGIRQVSRATKQLLVNGHPVVIRGVNRHEHHPRIGKTNLESCMVKDLVLMKQNNINAVRNCHYPQHPRWYELCDLFGFYMIDEANIETHGFYDSENFKPPASEPSWAYSMLDRVISMVERDKNHACIISWSLGNEAGYGPNHAASAGWIRGKDPSRLVHYEQGGARTSSTDIICPMYMRVWDIVKIAKDPTETRPLILCEYSHAMGNSNGNLHEYWEAIDNTFGLQGGFIWDWVDQGLLKEGVDGTKHWAYGGDFGDTPNDLNFCLNGLIWPDRTPHPALNDMIYAANIQILVRQITNKNFFDTTKDVEFSWSLHGDGNCLGSGLLSVPELAPQSSYNMEWKSSPPHSFWASSSASEVFLTVTAKQLNSTRWAEAGHLLASTQVQLPGKSASVPYVIKPMENTTLVGECLGDTIRVSKEKLWEINIDARTGAIESWKVEGVPIMSKGISPCFWRAPTDNDNGGGANSYSCKWKAALLDKLFFSTQSCSIQKMSDQIVQIGVVYNGVPKDEDNSLSESRQSNIIFQVDMTYTIYGSGDLIVDCNVQPRSDLPPLPRVGVEFHVDKSLGQIKWYGRGPFECYPDRKEAAHVAIYEHNVCDLHVPYIVPGECSGRADVRWMALTNKDGVGIFASVYGSSPPMQMNASYYSTLELDRATHDEELVKGDHIEVHLDHKHMGLGGDDSWSPCVHDKKFILFLSAFSAALLATLNFFNPNWMGFELSPKYADLVVTNTLIYTSDSSLPLAEAMAIRNGRIFRVGNNSAVQDLLRDGAKELNLNGKIVVPGFIDSHVHLLWGGLQMVRVQLQGVNSKEEFVRMVKDSVADKHQGSWVLGGGWNNDRWGGDLPVASWIDEITPNNPVWLSRMDGHMGLANSLALGMAGITNYTKDPVGGTVMRTGDGEPTGLLIDSAMNLLVPQIPEVSIDERREALMRASRLALMSGVTTVVDFGRYLPGATSDDVWDDFSEVYQWADSKEEMLIRVCLFFPMETWSHLQDLMHKTGRILSEWVYLGGVKAFVDGSLGSNSALFHEAYLDEPSNYGLLVTQLDNLYNMTIASDKAGLQVAIHAIGDKANDLILDMYHSVGTSNGYSDRRFRIEHSQHLAPGAAARFGQQKIIASVQPEHLLDDAGSLAKKLGVARAEKESYLFQSLLASNALLAFGSDWPVAKMNPLGAIKTATKRIPPGWEKPWVPSECVSLSDALNAHTISAAYASFLDQQLGSLSPGKLADFVVLSADTWAKPEVEATKKKSHSSAISECSVVVQKLVHRTRAI</sequence>
<dbReference type="SMART" id="SM01038">
    <property type="entry name" value="Bgal_small_N"/>
    <property type="match status" value="1"/>
</dbReference>
<dbReference type="SUPFAM" id="SSF49785">
    <property type="entry name" value="Galactose-binding domain-like"/>
    <property type="match status" value="1"/>
</dbReference>
<dbReference type="Gene3D" id="2.30.40.10">
    <property type="entry name" value="Urease, subunit C, domain 1"/>
    <property type="match status" value="1"/>
</dbReference>
<dbReference type="InterPro" id="IPR006103">
    <property type="entry name" value="Glyco_hydro_2_cat"/>
</dbReference>
<keyword evidence="4 7" id="KW-0378">Hydrolase</keyword>
<dbReference type="GO" id="GO:0030246">
    <property type="term" value="F:carbohydrate binding"/>
    <property type="evidence" value="ECO:0007669"/>
    <property type="project" value="InterPro"/>
</dbReference>
<dbReference type="Pfam" id="PF07969">
    <property type="entry name" value="Amidohydro_3"/>
    <property type="match status" value="1"/>
</dbReference>
<dbReference type="InterPro" id="IPR023230">
    <property type="entry name" value="Glyco_hydro_2_CS"/>
</dbReference>
<dbReference type="CDD" id="cd01300">
    <property type="entry name" value="YtcJ_like"/>
    <property type="match status" value="1"/>
</dbReference>
<evidence type="ECO:0000256" key="2">
    <source>
        <dbReference type="ARBA" id="ARBA00007401"/>
    </source>
</evidence>
<dbReference type="EMBL" id="JADFTS010000008">
    <property type="protein sequence ID" value="KAF9591655.1"/>
    <property type="molecule type" value="Genomic_DNA"/>
</dbReference>
<protein>
    <recommendedName>
        <fullName evidence="3">beta-galactosidase</fullName>
        <ecNumber evidence="3">3.2.1.23</ecNumber>
    </recommendedName>
    <alternativeName>
        <fullName evidence="6">Lactase</fullName>
    </alternativeName>
</protein>
<dbReference type="InterPro" id="IPR013108">
    <property type="entry name" value="Amidohydro_3"/>
</dbReference>
<evidence type="ECO:0000256" key="6">
    <source>
        <dbReference type="ARBA" id="ARBA00032230"/>
    </source>
</evidence>
<dbReference type="InterPro" id="IPR006104">
    <property type="entry name" value="Glyco_hydro_2_N"/>
</dbReference>